<dbReference type="PANTHER" id="PTHR34070:SF1">
    <property type="entry name" value="DNA ALKYLATION REPAIR PROTEIN"/>
    <property type="match status" value="1"/>
</dbReference>
<reference evidence="2" key="1">
    <citation type="submission" date="2020-07" db="EMBL/GenBank/DDBJ databases">
        <title>novel species isolated from the respiratory tract of Marmot.</title>
        <authorList>
            <person name="Zhang G."/>
        </authorList>
    </citation>
    <scope>NUCLEOTIDE SEQUENCE [LARGE SCALE GENOMIC DNA]</scope>
    <source>
        <strain evidence="2">686</strain>
    </source>
</reference>
<dbReference type="CDD" id="cd06561">
    <property type="entry name" value="AlkD_like"/>
    <property type="match status" value="1"/>
</dbReference>
<proteinExistence type="predicted"/>
<dbReference type="Gene3D" id="1.25.10.90">
    <property type="match status" value="1"/>
</dbReference>
<dbReference type="InterPro" id="IPR014825">
    <property type="entry name" value="DNA_alkylation"/>
</dbReference>
<dbReference type="RefSeq" id="WP_219849719.1">
    <property type="nucleotide sequence ID" value="NZ_CP059491.1"/>
</dbReference>
<name>A0A7D7R1W8_9ACTN</name>
<dbReference type="SUPFAM" id="SSF48371">
    <property type="entry name" value="ARM repeat"/>
    <property type="match status" value="1"/>
</dbReference>
<evidence type="ECO:0000313" key="2">
    <source>
        <dbReference type="Proteomes" id="UP000515663"/>
    </source>
</evidence>
<organism evidence="1 2">
    <name type="scientific">Gordonia jinghuaiqii</name>
    <dbReference type="NCBI Taxonomy" id="2758710"/>
    <lineage>
        <taxon>Bacteria</taxon>
        <taxon>Bacillati</taxon>
        <taxon>Actinomycetota</taxon>
        <taxon>Actinomycetes</taxon>
        <taxon>Mycobacteriales</taxon>
        <taxon>Gordoniaceae</taxon>
        <taxon>Gordonia</taxon>
    </lineage>
</organism>
<dbReference type="Pfam" id="PF08713">
    <property type="entry name" value="DNA_alkylation"/>
    <property type="match status" value="1"/>
</dbReference>
<sequence>MVPEPTAAAVRTAAAEIADPQLAAGQAKFFQARPGGYGEGDEFLGLRVPQQRAIARAFRGIGPDAVAELLDSPVHEHRLIALFLLRGEFEQELRRRGGDATDAGVEVWVKLYLDAVRRGRVNNWDLVDSSADSILGEYCRRLGRLDAVLRHAQDEDLWRRRVGIIATFAHIRHGDATALLAVAPLVRDDRRDLIQKAFGWMLREVGKRVDEAVLLGYLEDNAAEMGRTALSYAIEHRSPEERAYFRSLR</sequence>
<dbReference type="PANTHER" id="PTHR34070">
    <property type="entry name" value="ARMADILLO-TYPE FOLD"/>
    <property type="match status" value="1"/>
</dbReference>
<protein>
    <submittedName>
        <fullName evidence="1">DNA alkylation repair protein</fullName>
    </submittedName>
</protein>
<dbReference type="EMBL" id="CP059491">
    <property type="protein sequence ID" value="QMT00752.1"/>
    <property type="molecule type" value="Genomic_DNA"/>
</dbReference>
<keyword evidence="2" id="KW-1185">Reference proteome</keyword>
<evidence type="ECO:0000313" key="1">
    <source>
        <dbReference type="EMBL" id="QMT00752.1"/>
    </source>
</evidence>
<gene>
    <name evidence="1" type="ORF">H1R19_17960</name>
</gene>
<dbReference type="InterPro" id="IPR016024">
    <property type="entry name" value="ARM-type_fold"/>
</dbReference>
<dbReference type="Proteomes" id="UP000515663">
    <property type="component" value="Chromosome"/>
</dbReference>
<dbReference type="KEGG" id="gji:H1R19_17960"/>
<dbReference type="AlphaFoldDB" id="A0A7D7R1W8"/>
<accession>A0A7D7R1W8</accession>